<evidence type="ECO:0000313" key="1">
    <source>
        <dbReference type="EMBL" id="SEG94761.1"/>
    </source>
</evidence>
<reference evidence="1 2" key="1">
    <citation type="submission" date="2016-10" db="EMBL/GenBank/DDBJ databases">
        <authorList>
            <person name="de Groot N.N."/>
        </authorList>
    </citation>
    <scope>NUCLEOTIDE SEQUENCE [LARGE SCALE GENOMIC DNA]</scope>
    <source>
        <strain evidence="1 2">CGMCC 4.2023</strain>
    </source>
</reference>
<accession>A0A1H6EBV7</accession>
<dbReference type="EMBL" id="FNVU01000031">
    <property type="protein sequence ID" value="SEG94761.1"/>
    <property type="molecule type" value="Genomic_DNA"/>
</dbReference>
<evidence type="ECO:0000313" key="2">
    <source>
        <dbReference type="Proteomes" id="UP000236754"/>
    </source>
</evidence>
<dbReference type="AlphaFoldDB" id="A0A1H6EBV7"/>
<sequence>MQPPYEDGTASIMTIREEPGGDGEFHEVPFWFDPLCPEVPHSTS</sequence>
<proteinExistence type="predicted"/>
<name>A0A1H6EBV7_9ACTN</name>
<protein>
    <submittedName>
        <fullName evidence="1">Uncharacterized protein</fullName>
    </submittedName>
</protein>
<keyword evidence="2" id="KW-1185">Reference proteome</keyword>
<gene>
    <name evidence="1" type="ORF">SAMN05216223_13113</name>
</gene>
<dbReference type="Proteomes" id="UP000236754">
    <property type="component" value="Unassembled WGS sequence"/>
</dbReference>
<organism evidence="1 2">
    <name type="scientific">Actinacidiphila yanglinensis</name>
    <dbReference type="NCBI Taxonomy" id="310779"/>
    <lineage>
        <taxon>Bacteria</taxon>
        <taxon>Bacillati</taxon>
        <taxon>Actinomycetota</taxon>
        <taxon>Actinomycetes</taxon>
        <taxon>Kitasatosporales</taxon>
        <taxon>Streptomycetaceae</taxon>
        <taxon>Actinacidiphila</taxon>
    </lineage>
</organism>